<name>A0AAX3DUH7_RHOPL</name>
<proteinExistence type="predicted"/>
<dbReference type="SUPFAM" id="SSF53335">
    <property type="entry name" value="S-adenosyl-L-methionine-dependent methyltransferases"/>
    <property type="match status" value="1"/>
</dbReference>
<dbReference type="Pfam" id="PF13489">
    <property type="entry name" value="Methyltransf_23"/>
    <property type="match status" value="1"/>
</dbReference>
<dbReference type="RefSeq" id="WP_264074024.1">
    <property type="nucleotide sequence ID" value="NZ_CP076676.1"/>
</dbReference>
<reference evidence="1" key="1">
    <citation type="journal article" date="2022" name="Biol. Control">
        <title>In silico genomic analysis of Rhodopseudomonas palustris strains revealed potential biocontrol agents and crop yield enhancers.</title>
        <authorList>
            <person name="Surachat K."/>
            <person name="Kantachote D."/>
            <person name="Deachamag P."/>
            <person name="Wonglapsuwan M."/>
        </authorList>
    </citation>
    <scope>NUCLEOTIDE SEQUENCE</scope>
    <source>
        <strain evidence="1">TLS06</strain>
    </source>
</reference>
<dbReference type="GO" id="GO:0032259">
    <property type="term" value="P:methylation"/>
    <property type="evidence" value="ECO:0007669"/>
    <property type="project" value="UniProtKB-KW"/>
</dbReference>
<keyword evidence="1" id="KW-0808">Transferase</keyword>
<evidence type="ECO:0000313" key="1">
    <source>
        <dbReference type="EMBL" id="UYO38488.1"/>
    </source>
</evidence>
<gene>
    <name evidence="1" type="ORF">KQX62_17420</name>
</gene>
<dbReference type="InterPro" id="IPR029063">
    <property type="entry name" value="SAM-dependent_MTases_sf"/>
</dbReference>
<dbReference type="PANTHER" id="PTHR43861">
    <property type="entry name" value="TRANS-ACONITATE 2-METHYLTRANSFERASE-RELATED"/>
    <property type="match status" value="1"/>
</dbReference>
<organism evidence="1 2">
    <name type="scientific">Rhodopseudomonas palustris</name>
    <dbReference type="NCBI Taxonomy" id="1076"/>
    <lineage>
        <taxon>Bacteria</taxon>
        <taxon>Pseudomonadati</taxon>
        <taxon>Pseudomonadota</taxon>
        <taxon>Alphaproteobacteria</taxon>
        <taxon>Hyphomicrobiales</taxon>
        <taxon>Nitrobacteraceae</taxon>
        <taxon>Rhodopseudomonas</taxon>
    </lineage>
</organism>
<protein>
    <submittedName>
        <fullName evidence="1">Class I SAM-dependent methyltransferase</fullName>
    </submittedName>
</protein>
<evidence type="ECO:0000313" key="2">
    <source>
        <dbReference type="Proteomes" id="UP001163166"/>
    </source>
</evidence>
<dbReference type="Proteomes" id="UP001163166">
    <property type="component" value="Chromosome"/>
</dbReference>
<keyword evidence="1" id="KW-0489">Methyltransferase</keyword>
<dbReference type="AlphaFoldDB" id="A0AAX3DUH7"/>
<accession>A0AAX3DUH7</accession>
<dbReference type="Gene3D" id="3.40.50.150">
    <property type="entry name" value="Vaccinia Virus protein VP39"/>
    <property type="match status" value="1"/>
</dbReference>
<dbReference type="GO" id="GO:0008168">
    <property type="term" value="F:methyltransferase activity"/>
    <property type="evidence" value="ECO:0007669"/>
    <property type="project" value="UniProtKB-KW"/>
</dbReference>
<sequence length="174" mass="19653">MQNDIVSAQFWDTWNFFHRQPDQLTEVSKDQQREIIRWCRDLGLQDAKILEVGCGTGWLCQSLLEFGHVEATDLSPDCIRQAQHRLPQVHFVAGDFSSLEFPAAPYDIVCTLEVLAHVEDQNAFIGKIARLLKPGGTLMLATQNRRMLERWAKVAPPPLGSCEDGSTSVNCWTL</sequence>
<dbReference type="EMBL" id="CP076676">
    <property type="protein sequence ID" value="UYO38488.1"/>
    <property type="molecule type" value="Genomic_DNA"/>
</dbReference>
<dbReference type="CDD" id="cd02440">
    <property type="entry name" value="AdoMet_MTases"/>
    <property type="match status" value="1"/>
</dbReference>